<dbReference type="EMBL" id="UYRR01030996">
    <property type="protein sequence ID" value="VDK42880.1"/>
    <property type="molecule type" value="Genomic_DNA"/>
</dbReference>
<dbReference type="InterPro" id="IPR050749">
    <property type="entry name" value="Glycosyl_Hydrolase_47"/>
</dbReference>
<keyword evidence="5 8" id="KW-1015">Disulfide bond</keyword>
<dbReference type="InterPro" id="IPR036026">
    <property type="entry name" value="Seven-hairpin_glycosidases"/>
</dbReference>
<proteinExistence type="inferred from homology"/>
<feature type="binding site" evidence="7">
    <location>
        <position position="477"/>
    </location>
    <ligand>
        <name>Ca(2+)</name>
        <dbReference type="ChEBI" id="CHEBI:29108"/>
    </ligand>
</feature>
<evidence type="ECO:0000313" key="12">
    <source>
        <dbReference type="EMBL" id="VDK42880.1"/>
    </source>
</evidence>
<feature type="disulfide bond" evidence="8">
    <location>
        <begin position="320"/>
        <end position="353"/>
    </location>
</feature>
<feature type="compositionally biased region" description="Basic residues" evidence="10">
    <location>
        <begin position="543"/>
        <end position="553"/>
    </location>
</feature>
<feature type="chain" id="PRO_5043120979" description="alpha-1,2-Mannosidase" evidence="11">
    <location>
        <begin position="21"/>
        <end position="553"/>
    </location>
</feature>
<dbReference type="InterPro" id="IPR001382">
    <property type="entry name" value="Glyco_hydro_47"/>
</dbReference>
<reference evidence="14" key="1">
    <citation type="submission" date="2016-04" db="UniProtKB">
        <authorList>
            <consortium name="WormBaseParasite"/>
        </authorList>
    </citation>
    <scope>IDENTIFICATION</scope>
</reference>
<dbReference type="PANTHER" id="PTHR11742:SF96">
    <property type="entry name" value="MANNOSYL-OLIGOSACCHARIDE 1,2-ALPHA-MANNOSIDASE C52E4.5"/>
    <property type="match status" value="1"/>
</dbReference>
<feature type="active site" description="Proton donor" evidence="6">
    <location>
        <position position="367"/>
    </location>
</feature>
<comment type="similarity">
    <text evidence="3 9">Belongs to the glycosyl hydrolase 47 family.</text>
</comment>
<dbReference type="PRINTS" id="PR00747">
    <property type="entry name" value="GLYHDRLASE47"/>
</dbReference>
<keyword evidence="7" id="KW-0479">Metal-binding</keyword>
<dbReference type="InterPro" id="IPR012341">
    <property type="entry name" value="6hp_glycosidase-like_sf"/>
</dbReference>
<gene>
    <name evidence="12" type="ORF">ASIM_LOCUS10384</name>
</gene>
<feature type="region of interest" description="Disordered" evidence="10">
    <location>
        <begin position="525"/>
        <end position="553"/>
    </location>
</feature>
<feature type="active site" evidence="6">
    <location>
        <position position="257"/>
    </location>
</feature>
<evidence type="ECO:0000256" key="11">
    <source>
        <dbReference type="SAM" id="SignalP"/>
    </source>
</evidence>
<evidence type="ECO:0000313" key="14">
    <source>
        <dbReference type="WBParaSite" id="ASIM_0001082601-mRNA-1"/>
    </source>
</evidence>
<organism evidence="14">
    <name type="scientific">Anisakis simplex</name>
    <name type="common">Herring worm</name>
    <dbReference type="NCBI Taxonomy" id="6269"/>
    <lineage>
        <taxon>Eukaryota</taxon>
        <taxon>Metazoa</taxon>
        <taxon>Ecdysozoa</taxon>
        <taxon>Nematoda</taxon>
        <taxon>Chromadorea</taxon>
        <taxon>Rhabditida</taxon>
        <taxon>Spirurina</taxon>
        <taxon>Ascaridomorpha</taxon>
        <taxon>Ascaridoidea</taxon>
        <taxon>Anisakidae</taxon>
        <taxon>Anisakis</taxon>
        <taxon>Anisakis simplex complex</taxon>
    </lineage>
</organism>
<dbReference type="GO" id="GO:0005975">
    <property type="term" value="P:carbohydrate metabolic process"/>
    <property type="evidence" value="ECO:0007669"/>
    <property type="project" value="InterPro"/>
</dbReference>
<feature type="active site" description="Proton donor" evidence="6">
    <location>
        <position position="123"/>
    </location>
</feature>
<evidence type="ECO:0000256" key="9">
    <source>
        <dbReference type="RuleBase" id="RU361193"/>
    </source>
</evidence>
<dbReference type="AlphaFoldDB" id="A0A0M3JS92"/>
<dbReference type="Proteomes" id="UP000267096">
    <property type="component" value="Unassembled WGS sequence"/>
</dbReference>
<evidence type="ECO:0000256" key="10">
    <source>
        <dbReference type="SAM" id="MobiDB-lite"/>
    </source>
</evidence>
<dbReference type="PANTHER" id="PTHR11742">
    <property type="entry name" value="MANNOSYL-OLIGOSACCHARIDE ALPHA-1,2-MANNOSIDASE-RELATED"/>
    <property type="match status" value="1"/>
</dbReference>
<evidence type="ECO:0000256" key="6">
    <source>
        <dbReference type="PIRSR" id="PIRSR601382-1"/>
    </source>
</evidence>
<dbReference type="Gene3D" id="1.50.10.10">
    <property type="match status" value="1"/>
</dbReference>
<sequence length="553" mass="62276">MVFFIFIGFHLFFSLENCDSMSSEQFCGHIAESRREFVRAMMLHAWSGYKRYAWGANEVRPISKIPHTQGIFGGQGSGLAATIVDSLDTLLIMGLSEQYEEARDYIRDNFNISRVTGTLSVFETNIRFLGGLLSAYAITNEDFYVNLSKSIAEVLLKAFNTPTSIPKSSVNPSTGEISNYGWAEGGSSILSEFGSLHLEFAYLSKVTSNLSYKEKVQKIRDHLDKIEKIDGGLYPNYMSPETGEWMGSHVSLGAMGDSFYEYLLKSYILTNRSDAQAWRMYTAAMDAVQEKMIRKSKGGLWYVAESRNGILEHKMSHLSCFCVGMFALQSKYETSPDRARGFMRLAEELGRTCHESYVRSKTGIGPEVFSFVNGNEAKAPADQRHYILRPEVIEGWFYLWRLTGKPVYKEWVWRAVQAIETYCRREAGYTGITNVYSSKPGSDDVQQSYFLAETLKYAYLTFTNSSVMSLDKWVFNTEAHPLPIWTGTGTGTADGTGLAMENAFGDFSRREPVVASGVNRAARLSRRSVKRATNESKLAKLSARGKSRQRRRA</sequence>
<protein>
    <recommendedName>
        <fullName evidence="9">alpha-1,2-Mannosidase</fullName>
        <ecNumber evidence="9">3.2.1.-</ecNumber>
    </recommendedName>
</protein>
<evidence type="ECO:0000256" key="5">
    <source>
        <dbReference type="ARBA" id="ARBA00023157"/>
    </source>
</evidence>
<evidence type="ECO:0000313" key="13">
    <source>
        <dbReference type="Proteomes" id="UP000267096"/>
    </source>
</evidence>
<evidence type="ECO:0000256" key="3">
    <source>
        <dbReference type="ARBA" id="ARBA00007658"/>
    </source>
</evidence>
<feature type="signal peptide" evidence="11">
    <location>
        <begin position="1"/>
        <end position="20"/>
    </location>
</feature>
<evidence type="ECO:0000256" key="7">
    <source>
        <dbReference type="PIRSR" id="PIRSR601382-2"/>
    </source>
</evidence>
<dbReference type="GO" id="GO:0004571">
    <property type="term" value="F:mannosyl-oligosaccharide 1,2-alpha-mannosidase activity"/>
    <property type="evidence" value="ECO:0007669"/>
    <property type="project" value="InterPro"/>
</dbReference>
<dbReference type="GO" id="GO:0005783">
    <property type="term" value="C:endoplasmic reticulum"/>
    <property type="evidence" value="ECO:0007669"/>
    <property type="project" value="TreeGrafter"/>
</dbReference>
<evidence type="ECO:0000256" key="4">
    <source>
        <dbReference type="ARBA" id="ARBA00022801"/>
    </source>
</evidence>
<dbReference type="WBParaSite" id="ASIM_0001082601-mRNA-1">
    <property type="protein sequence ID" value="ASIM_0001082601-mRNA-1"/>
    <property type="gene ID" value="ASIM_0001082601"/>
</dbReference>
<keyword evidence="13" id="KW-1185">Reference proteome</keyword>
<dbReference type="EC" id="3.2.1.-" evidence="9"/>
<comment type="cofactor">
    <cofactor evidence="1 7">
        <name>Ca(2+)</name>
        <dbReference type="ChEBI" id="CHEBI:29108"/>
    </cofactor>
</comment>
<dbReference type="FunFam" id="1.50.10.10:FF:000055">
    <property type="entry name" value="alpha-1,2-Mannosidase"/>
    <property type="match status" value="1"/>
</dbReference>
<feature type="active site" evidence="6">
    <location>
        <position position="391"/>
    </location>
</feature>
<evidence type="ECO:0000256" key="8">
    <source>
        <dbReference type="PIRSR" id="PIRSR601382-3"/>
    </source>
</evidence>
<accession>A0A0M3JS92</accession>
<comment type="pathway">
    <text evidence="2">Protein modification; protein glycosylation.</text>
</comment>
<keyword evidence="7" id="KW-0106">Calcium</keyword>
<dbReference type="OrthoDB" id="8118055at2759"/>
<evidence type="ECO:0000256" key="2">
    <source>
        <dbReference type="ARBA" id="ARBA00004922"/>
    </source>
</evidence>
<reference evidence="12 13" key="2">
    <citation type="submission" date="2018-11" db="EMBL/GenBank/DDBJ databases">
        <authorList>
            <consortium name="Pathogen Informatics"/>
        </authorList>
    </citation>
    <scope>NUCLEOTIDE SEQUENCE [LARGE SCALE GENOMIC DNA]</scope>
</reference>
<dbReference type="GO" id="GO:0000139">
    <property type="term" value="C:Golgi membrane"/>
    <property type="evidence" value="ECO:0007669"/>
    <property type="project" value="TreeGrafter"/>
</dbReference>
<dbReference type="GO" id="GO:0005509">
    <property type="term" value="F:calcium ion binding"/>
    <property type="evidence" value="ECO:0007669"/>
    <property type="project" value="InterPro"/>
</dbReference>
<dbReference type="SUPFAM" id="SSF48225">
    <property type="entry name" value="Seven-hairpin glycosidases"/>
    <property type="match status" value="1"/>
</dbReference>
<evidence type="ECO:0000256" key="1">
    <source>
        <dbReference type="ARBA" id="ARBA00001913"/>
    </source>
</evidence>
<dbReference type="Pfam" id="PF01532">
    <property type="entry name" value="Glyco_hydro_47"/>
    <property type="match status" value="1"/>
</dbReference>
<name>A0A0M3JS92_ANISI</name>
<keyword evidence="9" id="KW-0326">Glycosidase</keyword>
<keyword evidence="4 9" id="KW-0378">Hydrolase</keyword>
<keyword evidence="11" id="KW-0732">Signal</keyword>